<dbReference type="Gene3D" id="3.40.50.1460">
    <property type="match status" value="1"/>
</dbReference>
<evidence type="ECO:0000313" key="5">
    <source>
        <dbReference type="EMBL" id="KAF9529617.1"/>
    </source>
</evidence>
<dbReference type="SUPFAM" id="SSF52129">
    <property type="entry name" value="Caspase-like"/>
    <property type="match status" value="1"/>
</dbReference>
<keyword evidence="2" id="KW-0053">Apoptosis</keyword>
<dbReference type="AlphaFoldDB" id="A0A9P6EIS7"/>
<name>A0A9P6EIS7_9AGAR</name>
<dbReference type="PANTHER" id="PTHR48104:SF30">
    <property type="entry name" value="METACASPASE-1"/>
    <property type="match status" value="1"/>
</dbReference>
<comment type="caution">
    <text evidence="5">The sequence shown here is derived from an EMBL/GenBank/DDBJ whole genome shotgun (WGS) entry which is preliminary data.</text>
</comment>
<evidence type="ECO:0000259" key="4">
    <source>
        <dbReference type="Pfam" id="PF00656"/>
    </source>
</evidence>
<gene>
    <name evidence="5" type="ORF">CPB83DRAFT_260172</name>
</gene>
<keyword evidence="3" id="KW-0378">Hydrolase</keyword>
<dbReference type="Pfam" id="PF00656">
    <property type="entry name" value="Peptidase_C14"/>
    <property type="match status" value="1"/>
</dbReference>
<evidence type="ECO:0000256" key="2">
    <source>
        <dbReference type="ARBA" id="ARBA00022703"/>
    </source>
</evidence>
<dbReference type="InterPro" id="IPR050452">
    <property type="entry name" value="Metacaspase"/>
</dbReference>
<keyword evidence="6" id="KW-1185">Reference proteome</keyword>
<reference evidence="5" key="1">
    <citation type="submission" date="2020-11" db="EMBL/GenBank/DDBJ databases">
        <authorList>
            <consortium name="DOE Joint Genome Institute"/>
            <person name="Ahrendt S."/>
            <person name="Riley R."/>
            <person name="Andreopoulos W."/>
            <person name="Labutti K."/>
            <person name="Pangilinan J."/>
            <person name="Ruiz-Duenas F.J."/>
            <person name="Barrasa J.M."/>
            <person name="Sanchez-Garcia M."/>
            <person name="Camarero S."/>
            <person name="Miyauchi S."/>
            <person name="Serrano A."/>
            <person name="Linde D."/>
            <person name="Babiker R."/>
            <person name="Drula E."/>
            <person name="Ayuso-Fernandez I."/>
            <person name="Pacheco R."/>
            <person name="Padilla G."/>
            <person name="Ferreira P."/>
            <person name="Barriuso J."/>
            <person name="Kellner H."/>
            <person name="Castanera R."/>
            <person name="Alfaro M."/>
            <person name="Ramirez L."/>
            <person name="Pisabarro A.G."/>
            <person name="Kuo A."/>
            <person name="Tritt A."/>
            <person name="Lipzen A."/>
            <person name="He G."/>
            <person name="Yan M."/>
            <person name="Ng V."/>
            <person name="Cullen D."/>
            <person name="Martin F."/>
            <person name="Rosso M.-N."/>
            <person name="Henrissat B."/>
            <person name="Hibbett D."/>
            <person name="Martinez A.T."/>
            <person name="Grigoriev I.V."/>
        </authorList>
    </citation>
    <scope>NUCLEOTIDE SEQUENCE</scope>
    <source>
        <strain evidence="5">CBS 506.95</strain>
    </source>
</reference>
<feature type="domain" description="Peptidase C14 caspase" evidence="4">
    <location>
        <begin position="97"/>
        <end position="336"/>
    </location>
</feature>
<dbReference type="GO" id="GO:0006915">
    <property type="term" value="P:apoptotic process"/>
    <property type="evidence" value="ECO:0007669"/>
    <property type="project" value="UniProtKB-KW"/>
</dbReference>
<dbReference type="InterPro" id="IPR011600">
    <property type="entry name" value="Pept_C14_caspase"/>
</dbReference>
<proteinExistence type="inferred from homology"/>
<sequence length="379" mass="41330">MSIMTLFDRLTGPEDSGTPLSRCSPVYRISTAVSIRSCRVASSFSPGRRWRHLPLVLNMLTMRSELLWLKHSLVFLTRMDRQAVSFVNSKHPETPLYALLIGINNYSGISQLEGASADAQAIQRYLEDDLGVPTDQIEVLLDSQATRIAIIKAFENLANNPKIQQGDAILVFFAGHGTIVPFQAEGSVTEERIQSVLPQDFDGQVVHPIPDFTLGELIAAVHREKGDNITVILDCCYSGSGTRKAADPYINRCVTMPEGYGIPHGLDADFVRVHTRGISQVDVPGQLSTHTLLAACSAHEQAREFNGRGQFTTALLRLLESVDLSQLTYADVIDQVKISGIPNAKVSTKIGCSLGTKLPVQNPATAWRSGTVCLCSQLG</sequence>
<dbReference type="EMBL" id="MU157845">
    <property type="protein sequence ID" value="KAF9529617.1"/>
    <property type="molecule type" value="Genomic_DNA"/>
</dbReference>
<dbReference type="GO" id="GO:0004197">
    <property type="term" value="F:cysteine-type endopeptidase activity"/>
    <property type="evidence" value="ECO:0007669"/>
    <property type="project" value="InterPro"/>
</dbReference>
<evidence type="ECO:0000313" key="6">
    <source>
        <dbReference type="Proteomes" id="UP000807306"/>
    </source>
</evidence>
<dbReference type="Proteomes" id="UP000807306">
    <property type="component" value="Unassembled WGS sequence"/>
</dbReference>
<dbReference type="GO" id="GO:0006508">
    <property type="term" value="P:proteolysis"/>
    <property type="evidence" value="ECO:0007669"/>
    <property type="project" value="InterPro"/>
</dbReference>
<dbReference type="GO" id="GO:0005737">
    <property type="term" value="C:cytoplasm"/>
    <property type="evidence" value="ECO:0007669"/>
    <property type="project" value="TreeGrafter"/>
</dbReference>
<evidence type="ECO:0000256" key="3">
    <source>
        <dbReference type="ARBA" id="ARBA00022807"/>
    </source>
</evidence>
<organism evidence="5 6">
    <name type="scientific">Crepidotus variabilis</name>
    <dbReference type="NCBI Taxonomy" id="179855"/>
    <lineage>
        <taxon>Eukaryota</taxon>
        <taxon>Fungi</taxon>
        <taxon>Dikarya</taxon>
        <taxon>Basidiomycota</taxon>
        <taxon>Agaricomycotina</taxon>
        <taxon>Agaricomycetes</taxon>
        <taxon>Agaricomycetidae</taxon>
        <taxon>Agaricales</taxon>
        <taxon>Agaricineae</taxon>
        <taxon>Crepidotaceae</taxon>
        <taxon>Crepidotus</taxon>
    </lineage>
</organism>
<dbReference type="PANTHER" id="PTHR48104">
    <property type="entry name" value="METACASPASE-4"/>
    <property type="match status" value="1"/>
</dbReference>
<evidence type="ECO:0000256" key="1">
    <source>
        <dbReference type="ARBA" id="ARBA00009005"/>
    </source>
</evidence>
<dbReference type="OrthoDB" id="10255174at2759"/>
<dbReference type="InterPro" id="IPR029030">
    <property type="entry name" value="Caspase-like_dom_sf"/>
</dbReference>
<accession>A0A9P6EIS7</accession>
<comment type="similarity">
    <text evidence="1">Belongs to the peptidase C14B family.</text>
</comment>
<keyword evidence="3" id="KW-0645">Protease</keyword>
<protein>
    <submittedName>
        <fullName evidence="5">Caspase domain-containing protein</fullName>
    </submittedName>
</protein>
<keyword evidence="3" id="KW-0788">Thiol protease</keyword>